<evidence type="ECO:0000259" key="1">
    <source>
        <dbReference type="PROSITE" id="PS50112"/>
    </source>
</evidence>
<dbReference type="NCBIfam" id="TIGR00229">
    <property type="entry name" value="sensory_box"/>
    <property type="match status" value="1"/>
</dbReference>
<dbReference type="AlphaFoldDB" id="A0A6N9TR79"/>
<dbReference type="InterPro" id="IPR035965">
    <property type="entry name" value="PAS-like_dom_sf"/>
</dbReference>
<sequence length="76" mass="8334">EAGASPYQLDSIADGVFTVDRDWRITSFNRAAEEITGWKREEAVGRPCREIFHSSICGEACAIAQCMVTGAPTVER</sequence>
<dbReference type="SUPFAM" id="SSF55785">
    <property type="entry name" value="PYP-like sensor domain (PAS domain)"/>
    <property type="match status" value="1"/>
</dbReference>
<dbReference type="Proteomes" id="UP000469346">
    <property type="component" value="Unassembled WGS sequence"/>
</dbReference>
<proteinExistence type="predicted"/>
<evidence type="ECO:0000313" key="2">
    <source>
        <dbReference type="EMBL" id="NDY43755.1"/>
    </source>
</evidence>
<feature type="non-terminal residue" evidence="2">
    <location>
        <position position="76"/>
    </location>
</feature>
<dbReference type="Gene3D" id="3.30.450.20">
    <property type="entry name" value="PAS domain"/>
    <property type="match status" value="1"/>
</dbReference>
<keyword evidence="3" id="KW-1185">Reference proteome</keyword>
<dbReference type="CDD" id="cd00130">
    <property type="entry name" value="PAS"/>
    <property type="match status" value="1"/>
</dbReference>
<name>A0A6N9TR79_DISTH</name>
<reference evidence="2 3" key="1">
    <citation type="submission" date="2020-02" db="EMBL/GenBank/DDBJ databases">
        <title>Comparative genomics of sulfur disproportionating microorganisms.</title>
        <authorList>
            <person name="Ward L.M."/>
            <person name="Bertran E."/>
            <person name="Johnston D.T."/>
        </authorList>
    </citation>
    <scope>NUCLEOTIDE SEQUENCE [LARGE SCALE GENOMIC DNA]</scope>
    <source>
        <strain evidence="2 3">DSM 100025</strain>
    </source>
</reference>
<dbReference type="InterPro" id="IPR013767">
    <property type="entry name" value="PAS_fold"/>
</dbReference>
<dbReference type="Pfam" id="PF00989">
    <property type="entry name" value="PAS"/>
    <property type="match status" value="1"/>
</dbReference>
<dbReference type="SMART" id="SM00091">
    <property type="entry name" value="PAS"/>
    <property type="match status" value="1"/>
</dbReference>
<dbReference type="InterPro" id="IPR000014">
    <property type="entry name" value="PAS"/>
</dbReference>
<feature type="non-terminal residue" evidence="2">
    <location>
        <position position="1"/>
    </location>
</feature>
<evidence type="ECO:0000313" key="3">
    <source>
        <dbReference type="Proteomes" id="UP000469346"/>
    </source>
</evidence>
<dbReference type="GO" id="GO:0006355">
    <property type="term" value="P:regulation of DNA-templated transcription"/>
    <property type="evidence" value="ECO:0007669"/>
    <property type="project" value="InterPro"/>
</dbReference>
<protein>
    <submittedName>
        <fullName evidence="2">PAS domain-containing protein</fullName>
    </submittedName>
</protein>
<dbReference type="EMBL" id="JAAGRR010000379">
    <property type="protein sequence ID" value="NDY43755.1"/>
    <property type="molecule type" value="Genomic_DNA"/>
</dbReference>
<organism evidence="2 3">
    <name type="scientific">Dissulfurirhabdus thermomarina</name>
    <dbReference type="NCBI Taxonomy" id="1765737"/>
    <lineage>
        <taxon>Bacteria</taxon>
        <taxon>Deltaproteobacteria</taxon>
        <taxon>Dissulfurirhabdaceae</taxon>
        <taxon>Dissulfurirhabdus</taxon>
    </lineage>
</organism>
<accession>A0A6N9TR79</accession>
<gene>
    <name evidence="2" type="ORF">G3N55_13045</name>
</gene>
<dbReference type="PROSITE" id="PS50112">
    <property type="entry name" value="PAS"/>
    <property type="match status" value="1"/>
</dbReference>
<feature type="domain" description="PAS" evidence="1">
    <location>
        <begin position="9"/>
        <end position="53"/>
    </location>
</feature>
<comment type="caution">
    <text evidence="2">The sequence shown here is derived from an EMBL/GenBank/DDBJ whole genome shotgun (WGS) entry which is preliminary data.</text>
</comment>